<dbReference type="Proteomes" id="UP001642464">
    <property type="component" value="Unassembled WGS sequence"/>
</dbReference>
<feature type="region of interest" description="Disordered" evidence="1">
    <location>
        <begin position="245"/>
        <end position="280"/>
    </location>
</feature>
<evidence type="ECO:0000313" key="3">
    <source>
        <dbReference type="Proteomes" id="UP001642464"/>
    </source>
</evidence>
<sequence length="609" mass="65400">MGCGLCAPKVQNKPSSVSPSAQSVGKAFATDAEASRPRSWRAREASSEPEGAEGGPVGAAAAEAEAAEAREGPRAAASALSQDQAELPGMPESKAEAEKGKAQEPDVLETVLEEEPKQGKMEKTEKEPTEQTAEGADSSDESVDEEEMEASLRAVAEVLTPRRGNEAGMETKAPMPQPPPVRQAPISARSSRPLYEITSPMSKPQAELPPFPPVTVSTSTQLLLLTWARWGRNMCRIKQEEQIKSLQHKRFPRSPPPIQLSPQPTPRESSGSGAAPRTGAAAWRAGGELGMGTTVHSREGGSPGKAFDLAELREEQRDSMAEQGARMKLTRGLGSSAAQAHSLGTPGFGVDTPGFPGGSGVASADASVASSGVASPVKGGQMSPWILEAEALCEETEEEGSPGGGGWGLEPELDTLLLLEKEIRSGQREPILPEDITHIKEDQPVLDEDELQRVEMFEESPKKSEAGSDRPDRLQEVKSEQPEEPVADPETNPSTFEYVVGEKVSYYSASHRAWMPARIVERKSRTIYVIDKQMRGCMAKVRASELVSEAEERNSPVLRAFTMLEKAERRRKRPSSAASTTTSSKPHSPVTVPGNRGRIVRDDFSDDSD</sequence>
<feature type="region of interest" description="Disordered" evidence="1">
    <location>
        <begin position="564"/>
        <end position="609"/>
    </location>
</feature>
<keyword evidence="2" id="KW-0255">Endonuclease</keyword>
<name>A0ABP0J4S6_9DINO</name>
<feature type="compositionally biased region" description="Acidic residues" evidence="1">
    <location>
        <begin position="137"/>
        <end position="149"/>
    </location>
</feature>
<proteinExistence type="predicted"/>
<feature type="compositionally biased region" description="Pro residues" evidence="1">
    <location>
        <begin position="253"/>
        <end position="265"/>
    </location>
</feature>
<gene>
    <name evidence="2" type="ORF">SCF082_LOCUS10252</name>
</gene>
<feature type="region of interest" description="Disordered" evidence="1">
    <location>
        <begin position="1"/>
        <end position="188"/>
    </location>
</feature>
<comment type="caution">
    <text evidence="2">The sequence shown here is derived from an EMBL/GenBank/DDBJ whole genome shotgun (WGS) entry which is preliminary data.</text>
</comment>
<reference evidence="2 3" key="1">
    <citation type="submission" date="2024-02" db="EMBL/GenBank/DDBJ databases">
        <authorList>
            <person name="Chen Y."/>
            <person name="Shah S."/>
            <person name="Dougan E. K."/>
            <person name="Thang M."/>
            <person name="Chan C."/>
        </authorList>
    </citation>
    <scope>NUCLEOTIDE SEQUENCE [LARGE SCALE GENOMIC DNA]</scope>
</reference>
<evidence type="ECO:0000313" key="2">
    <source>
        <dbReference type="EMBL" id="CAK9009358.1"/>
    </source>
</evidence>
<feature type="compositionally biased region" description="Basic and acidic residues" evidence="1">
    <location>
        <begin position="93"/>
        <end position="104"/>
    </location>
</feature>
<keyword evidence="2" id="KW-0540">Nuclease</keyword>
<protein>
    <submittedName>
        <fullName evidence="2">Flap endonuclease 1</fullName>
    </submittedName>
</protein>
<evidence type="ECO:0000256" key="1">
    <source>
        <dbReference type="SAM" id="MobiDB-lite"/>
    </source>
</evidence>
<feature type="compositionally biased region" description="Basic and acidic residues" evidence="1">
    <location>
        <begin position="33"/>
        <end position="46"/>
    </location>
</feature>
<dbReference type="GO" id="GO:0004519">
    <property type="term" value="F:endonuclease activity"/>
    <property type="evidence" value="ECO:0007669"/>
    <property type="project" value="UniProtKB-KW"/>
</dbReference>
<feature type="compositionally biased region" description="Polar residues" evidence="1">
    <location>
        <begin position="12"/>
        <end position="23"/>
    </location>
</feature>
<accession>A0ABP0J4S6</accession>
<feature type="compositionally biased region" description="Low complexity" evidence="1">
    <location>
        <begin position="575"/>
        <end position="593"/>
    </location>
</feature>
<feature type="compositionally biased region" description="Basic and acidic residues" evidence="1">
    <location>
        <begin position="114"/>
        <end position="129"/>
    </location>
</feature>
<feature type="region of interest" description="Disordered" evidence="1">
    <location>
        <begin position="457"/>
        <end position="494"/>
    </location>
</feature>
<feature type="compositionally biased region" description="Basic and acidic residues" evidence="1">
    <location>
        <begin position="457"/>
        <end position="481"/>
    </location>
</feature>
<feature type="compositionally biased region" description="Low complexity" evidence="1">
    <location>
        <begin position="266"/>
        <end position="280"/>
    </location>
</feature>
<keyword evidence="2" id="KW-0378">Hydrolase</keyword>
<organism evidence="2 3">
    <name type="scientific">Durusdinium trenchii</name>
    <dbReference type="NCBI Taxonomy" id="1381693"/>
    <lineage>
        <taxon>Eukaryota</taxon>
        <taxon>Sar</taxon>
        <taxon>Alveolata</taxon>
        <taxon>Dinophyceae</taxon>
        <taxon>Suessiales</taxon>
        <taxon>Symbiodiniaceae</taxon>
        <taxon>Durusdinium</taxon>
    </lineage>
</organism>
<keyword evidence="3" id="KW-1185">Reference proteome</keyword>
<dbReference type="EMBL" id="CAXAMM010005980">
    <property type="protein sequence ID" value="CAK9009358.1"/>
    <property type="molecule type" value="Genomic_DNA"/>
</dbReference>